<protein>
    <submittedName>
        <fullName evidence="1">Uncharacterized protein</fullName>
    </submittedName>
</protein>
<accession>A0A2K8KH66</accession>
<evidence type="ECO:0000313" key="2">
    <source>
        <dbReference type="Proteomes" id="UP000228948"/>
    </source>
</evidence>
<proteinExistence type="predicted"/>
<gene>
    <name evidence="1" type="ORF">BG454_06460</name>
</gene>
<dbReference type="KEGG" id="rbg:BG454_06460"/>
<dbReference type="AlphaFoldDB" id="A0A2K8KH66"/>
<dbReference type="Proteomes" id="UP000228948">
    <property type="component" value="Chromosome"/>
</dbReference>
<reference evidence="1 2" key="1">
    <citation type="submission" date="2017-11" db="EMBL/GenBank/DDBJ databases">
        <title>Revised Sequence and Annotation of the Rhodobaca barguzinensis strain alga05 Genome.</title>
        <authorList>
            <person name="Kopejtka K."/>
            <person name="Tomasch J.M."/>
            <person name="Bunk B."/>
            <person name="Koblizek M."/>
        </authorList>
    </citation>
    <scope>NUCLEOTIDE SEQUENCE [LARGE SCALE GENOMIC DNA]</scope>
    <source>
        <strain evidence="2">alga05</strain>
    </source>
</reference>
<sequence>MKPEDEKRVAANLAKIMAMLCVRNTQLETLHSGLTPVTRIGDFSDVFVVDADGRRIPWSEVSRIDDAEMRQLMQEIVNRLYTFHLEADDPKLQATIERWRGAAMKWDEPEIDPKMIGACFEKARNDQKPTRQD</sequence>
<evidence type="ECO:0000313" key="1">
    <source>
        <dbReference type="EMBL" id="ATX65510.1"/>
    </source>
</evidence>
<dbReference type="RefSeq" id="WP_071479566.1">
    <property type="nucleotide sequence ID" value="NZ_CP024899.1"/>
</dbReference>
<organism evidence="1 2">
    <name type="scientific">Roseinatronobacter bogoriensis subsp. barguzinensis</name>
    <dbReference type="NCBI Taxonomy" id="441209"/>
    <lineage>
        <taxon>Bacteria</taxon>
        <taxon>Pseudomonadati</taxon>
        <taxon>Pseudomonadota</taxon>
        <taxon>Alphaproteobacteria</taxon>
        <taxon>Rhodobacterales</taxon>
        <taxon>Paracoccaceae</taxon>
        <taxon>Roseinatronobacter</taxon>
    </lineage>
</organism>
<keyword evidence="2" id="KW-1185">Reference proteome</keyword>
<dbReference type="OrthoDB" id="7190444at2"/>
<dbReference type="STRING" id="441209.GCA_001870665_00390"/>
<dbReference type="EMBL" id="CP024899">
    <property type="protein sequence ID" value="ATX65510.1"/>
    <property type="molecule type" value="Genomic_DNA"/>
</dbReference>
<name>A0A2K8KH66_9RHOB</name>